<reference evidence="3 4" key="1">
    <citation type="submission" date="2019-06" db="EMBL/GenBank/DDBJ databases">
        <title>Sequencing the genomes of 1000 actinobacteria strains.</title>
        <authorList>
            <person name="Klenk H.-P."/>
        </authorList>
    </citation>
    <scope>NUCLEOTIDE SEQUENCE [LARGE SCALE GENOMIC DNA]</scope>
    <source>
        <strain evidence="3 4">DSM 44826</strain>
    </source>
</reference>
<evidence type="ECO:0000259" key="2">
    <source>
        <dbReference type="Pfam" id="PF10708"/>
    </source>
</evidence>
<feature type="domain" description="DUF2510" evidence="2">
    <location>
        <begin position="8"/>
        <end position="44"/>
    </location>
</feature>
<feature type="compositionally biased region" description="Low complexity" evidence="1">
    <location>
        <begin position="31"/>
        <end position="46"/>
    </location>
</feature>
<feature type="compositionally biased region" description="Gly residues" evidence="1">
    <location>
        <begin position="157"/>
        <end position="219"/>
    </location>
</feature>
<sequence length="402" mass="39167">MSETKIPAGWYPDPKDTTTVPRPERWWDGNGWTATTRPGPGAPATDPDGEPTTVLEGTVLADDGTVRFPEPPAEAVDGAAEGAAHPEQGHPYPYPYSAAPKKPSLAARLGRKAMVAAAVAGVLGLAIGSGATYLATRQHDDQHASAAPVQQQNPQNGYGGGHRGGGSGGSGGSGGLGGSGGGLGGSGGGQGGGIPGLGGSGGGQGGGIPGLGGSGGGIPGLGDGTQAIDLVNGISLPIPSGWKAATADDGTAFMDVGEYACPGANSSSPPCSLGSVNTARVKGTDPKTAAEQDIGTLANAAYGPKIKSHQELKSEAVTVAGRNGYLVRWQVVAQQGNNGTVESVVFPTADGRGLVAVELGFDIADKAPAVSQMDTIVGGIKDFDGTSAGGGSGAGGTGGTNT</sequence>
<dbReference type="AlphaFoldDB" id="A0A561UNM9"/>
<organism evidence="3 4">
    <name type="scientific">Kitasatospora viridis</name>
    <dbReference type="NCBI Taxonomy" id="281105"/>
    <lineage>
        <taxon>Bacteria</taxon>
        <taxon>Bacillati</taxon>
        <taxon>Actinomycetota</taxon>
        <taxon>Actinomycetes</taxon>
        <taxon>Kitasatosporales</taxon>
        <taxon>Streptomycetaceae</taxon>
        <taxon>Kitasatospora</taxon>
    </lineage>
</organism>
<dbReference type="EMBL" id="VIWT01000001">
    <property type="protein sequence ID" value="TWG00976.1"/>
    <property type="molecule type" value="Genomic_DNA"/>
</dbReference>
<feature type="compositionally biased region" description="Low complexity" evidence="1">
    <location>
        <begin position="73"/>
        <end position="83"/>
    </location>
</feature>
<dbReference type="InterPro" id="IPR018929">
    <property type="entry name" value="DUF2510"/>
</dbReference>
<dbReference type="Proteomes" id="UP000317940">
    <property type="component" value="Unassembled WGS sequence"/>
</dbReference>
<name>A0A561UNM9_9ACTN</name>
<accession>A0A561UNM9</accession>
<dbReference type="RefSeq" id="WP_145906998.1">
    <property type="nucleotide sequence ID" value="NZ_BAAAMZ010000003.1"/>
</dbReference>
<dbReference type="Pfam" id="PF10708">
    <property type="entry name" value="DUF2510"/>
    <property type="match status" value="1"/>
</dbReference>
<evidence type="ECO:0000313" key="4">
    <source>
        <dbReference type="Proteomes" id="UP000317940"/>
    </source>
</evidence>
<feature type="region of interest" description="Disordered" evidence="1">
    <location>
        <begin position="69"/>
        <end position="96"/>
    </location>
</feature>
<feature type="region of interest" description="Disordered" evidence="1">
    <location>
        <begin position="1"/>
        <end position="50"/>
    </location>
</feature>
<protein>
    <submittedName>
        <fullName evidence="3">Uncharacterized protein DUF2510</fullName>
    </submittedName>
</protein>
<evidence type="ECO:0000313" key="3">
    <source>
        <dbReference type="EMBL" id="TWG00976.1"/>
    </source>
</evidence>
<keyword evidence="4" id="KW-1185">Reference proteome</keyword>
<gene>
    <name evidence="3" type="ORF">FHX73_114857</name>
</gene>
<evidence type="ECO:0000256" key="1">
    <source>
        <dbReference type="SAM" id="MobiDB-lite"/>
    </source>
</evidence>
<comment type="caution">
    <text evidence="3">The sequence shown here is derived from an EMBL/GenBank/DDBJ whole genome shotgun (WGS) entry which is preliminary data.</text>
</comment>
<proteinExistence type="predicted"/>
<feature type="region of interest" description="Disordered" evidence="1">
    <location>
        <begin position="138"/>
        <end position="219"/>
    </location>
</feature>
<dbReference type="OrthoDB" id="4463773at2"/>